<protein>
    <submittedName>
        <fullName evidence="11">Zinc finger and SCAN domain-containing protein 10</fullName>
    </submittedName>
</protein>
<evidence type="ECO:0000256" key="3">
    <source>
        <dbReference type="ARBA" id="ARBA00022737"/>
    </source>
</evidence>
<sequence length="310" mass="34570">MEVTSGAKECCVCGRQLSGSRWVRGSNQLRHSGRAVAEALGELLACEAQLSWVCFRCYRLVLGLDYHTHQQEKQKLALLRLYDSRDKTEQQASRERPLHDTGDGGGSAGKEVQDNLEISRDASPNKDHAESQKFDQCLSSHAICEVDKKILSYPLQSVGDHEYHRNDGQDTLSGKPATSLEGHDMSSSQTLADLYYTEKLVPVTLTPVTQELFCTWQVKLPSAAYLPRHLAALHQVKSHLTKGDILCELCGRGFSRKEALERHEARVHGKAHGTHQCSLCGHTFPHTSLLAEHLRAHQGYTCPECSKVFR</sequence>
<dbReference type="GO" id="GO:0008270">
    <property type="term" value="F:zinc ion binding"/>
    <property type="evidence" value="ECO:0007669"/>
    <property type="project" value="UniProtKB-KW"/>
</dbReference>
<reference evidence="11 12" key="1">
    <citation type="submission" date="2019-05" db="EMBL/GenBank/DDBJ databases">
        <title>Another draft genome of Portunus trituberculatus and its Hox gene families provides insights of decapod evolution.</title>
        <authorList>
            <person name="Jeong J.-H."/>
            <person name="Song I."/>
            <person name="Kim S."/>
            <person name="Choi T."/>
            <person name="Kim D."/>
            <person name="Ryu S."/>
            <person name="Kim W."/>
        </authorList>
    </citation>
    <scope>NUCLEOTIDE SEQUENCE [LARGE SCALE GENOMIC DNA]</scope>
    <source>
        <tissue evidence="11">Muscle</tissue>
    </source>
</reference>
<dbReference type="PANTHER" id="PTHR24404">
    <property type="entry name" value="ZINC FINGER PROTEIN"/>
    <property type="match status" value="1"/>
</dbReference>
<dbReference type="PROSITE" id="PS50157">
    <property type="entry name" value="ZINC_FINGER_C2H2_2"/>
    <property type="match status" value="2"/>
</dbReference>
<dbReference type="GO" id="GO:0003700">
    <property type="term" value="F:DNA-binding transcription factor activity"/>
    <property type="evidence" value="ECO:0007669"/>
    <property type="project" value="TreeGrafter"/>
</dbReference>
<evidence type="ECO:0000256" key="6">
    <source>
        <dbReference type="ARBA" id="ARBA00023125"/>
    </source>
</evidence>
<keyword evidence="5" id="KW-0862">Zinc</keyword>
<dbReference type="SUPFAM" id="SSF57667">
    <property type="entry name" value="beta-beta-alpha zinc fingers"/>
    <property type="match status" value="1"/>
</dbReference>
<evidence type="ECO:0000256" key="8">
    <source>
        <dbReference type="PROSITE-ProRule" id="PRU00042"/>
    </source>
</evidence>
<keyword evidence="6" id="KW-0238">DNA-binding</keyword>
<keyword evidence="12" id="KW-1185">Reference proteome</keyword>
<comment type="caution">
    <text evidence="11">The sequence shown here is derived from an EMBL/GenBank/DDBJ whole genome shotgun (WGS) entry which is preliminary data.</text>
</comment>
<feature type="domain" description="C2H2-type" evidence="10">
    <location>
        <begin position="245"/>
        <end position="268"/>
    </location>
</feature>
<keyword evidence="3" id="KW-0677">Repeat</keyword>
<dbReference type="GO" id="GO:0005634">
    <property type="term" value="C:nucleus"/>
    <property type="evidence" value="ECO:0007669"/>
    <property type="project" value="UniProtKB-SubCell"/>
</dbReference>
<dbReference type="InterPro" id="IPR050589">
    <property type="entry name" value="Ikaros_C2H2-ZF"/>
</dbReference>
<comment type="subcellular location">
    <subcellularLocation>
        <location evidence="1">Nucleus</location>
    </subcellularLocation>
</comment>
<evidence type="ECO:0000256" key="5">
    <source>
        <dbReference type="ARBA" id="ARBA00022833"/>
    </source>
</evidence>
<dbReference type="Gene3D" id="3.30.160.60">
    <property type="entry name" value="Classic Zinc Finger"/>
    <property type="match status" value="2"/>
</dbReference>
<name>A0A5B7EJ51_PORTR</name>
<feature type="region of interest" description="Disordered" evidence="9">
    <location>
        <begin position="161"/>
        <end position="184"/>
    </location>
</feature>
<dbReference type="PROSITE" id="PS00028">
    <property type="entry name" value="ZINC_FINGER_C2H2_1"/>
    <property type="match status" value="2"/>
</dbReference>
<dbReference type="Proteomes" id="UP000324222">
    <property type="component" value="Unassembled WGS sequence"/>
</dbReference>
<dbReference type="PANTHER" id="PTHR24404:SF114">
    <property type="entry name" value="KLUMPFUSS, ISOFORM B-RELATED"/>
    <property type="match status" value="1"/>
</dbReference>
<gene>
    <name evidence="11" type="primary">Zscan10</name>
    <name evidence="11" type="ORF">E2C01_025878</name>
</gene>
<feature type="region of interest" description="Disordered" evidence="9">
    <location>
        <begin position="87"/>
        <end position="111"/>
    </location>
</feature>
<evidence type="ECO:0000256" key="4">
    <source>
        <dbReference type="ARBA" id="ARBA00022771"/>
    </source>
</evidence>
<keyword evidence="7" id="KW-0539">Nucleus</keyword>
<accession>A0A5B7EJ51</accession>
<dbReference type="SMART" id="SM00355">
    <property type="entry name" value="ZnF_C2H2"/>
    <property type="match status" value="2"/>
</dbReference>
<feature type="domain" description="C2H2-type" evidence="10">
    <location>
        <begin position="275"/>
        <end position="299"/>
    </location>
</feature>
<evidence type="ECO:0000259" key="10">
    <source>
        <dbReference type="PROSITE" id="PS50157"/>
    </source>
</evidence>
<evidence type="ECO:0000313" key="12">
    <source>
        <dbReference type="Proteomes" id="UP000324222"/>
    </source>
</evidence>
<dbReference type="AlphaFoldDB" id="A0A5B7EJ51"/>
<dbReference type="InterPro" id="IPR036236">
    <property type="entry name" value="Znf_C2H2_sf"/>
</dbReference>
<evidence type="ECO:0000256" key="1">
    <source>
        <dbReference type="ARBA" id="ARBA00004123"/>
    </source>
</evidence>
<evidence type="ECO:0000256" key="7">
    <source>
        <dbReference type="ARBA" id="ARBA00023242"/>
    </source>
</evidence>
<evidence type="ECO:0000256" key="2">
    <source>
        <dbReference type="ARBA" id="ARBA00022723"/>
    </source>
</evidence>
<feature type="compositionally biased region" description="Basic and acidic residues" evidence="9">
    <location>
        <begin position="87"/>
        <end position="102"/>
    </location>
</feature>
<dbReference type="InterPro" id="IPR013087">
    <property type="entry name" value="Znf_C2H2_type"/>
</dbReference>
<dbReference type="Pfam" id="PF00096">
    <property type="entry name" value="zf-C2H2"/>
    <property type="match status" value="2"/>
</dbReference>
<dbReference type="OrthoDB" id="6374501at2759"/>
<dbReference type="EMBL" id="VSRR010002651">
    <property type="protein sequence ID" value="MPC32564.1"/>
    <property type="molecule type" value="Genomic_DNA"/>
</dbReference>
<organism evidence="11 12">
    <name type="scientific">Portunus trituberculatus</name>
    <name type="common">Swimming crab</name>
    <name type="synonym">Neptunus trituberculatus</name>
    <dbReference type="NCBI Taxonomy" id="210409"/>
    <lineage>
        <taxon>Eukaryota</taxon>
        <taxon>Metazoa</taxon>
        <taxon>Ecdysozoa</taxon>
        <taxon>Arthropoda</taxon>
        <taxon>Crustacea</taxon>
        <taxon>Multicrustacea</taxon>
        <taxon>Malacostraca</taxon>
        <taxon>Eumalacostraca</taxon>
        <taxon>Eucarida</taxon>
        <taxon>Decapoda</taxon>
        <taxon>Pleocyemata</taxon>
        <taxon>Brachyura</taxon>
        <taxon>Eubrachyura</taxon>
        <taxon>Portunoidea</taxon>
        <taxon>Portunidae</taxon>
        <taxon>Portuninae</taxon>
        <taxon>Portunus</taxon>
    </lineage>
</organism>
<proteinExistence type="predicted"/>
<keyword evidence="4 8" id="KW-0863">Zinc-finger</keyword>
<keyword evidence="2" id="KW-0479">Metal-binding</keyword>
<evidence type="ECO:0000313" key="11">
    <source>
        <dbReference type="EMBL" id="MPC32564.1"/>
    </source>
</evidence>
<dbReference type="GO" id="GO:0000978">
    <property type="term" value="F:RNA polymerase II cis-regulatory region sequence-specific DNA binding"/>
    <property type="evidence" value="ECO:0007669"/>
    <property type="project" value="TreeGrafter"/>
</dbReference>
<evidence type="ECO:0000256" key="9">
    <source>
        <dbReference type="SAM" id="MobiDB-lite"/>
    </source>
</evidence>
<dbReference type="GO" id="GO:0006357">
    <property type="term" value="P:regulation of transcription by RNA polymerase II"/>
    <property type="evidence" value="ECO:0007669"/>
    <property type="project" value="TreeGrafter"/>
</dbReference>